<feature type="chain" id="PRO_5040975980" description="Chromo shadow domain-containing protein" evidence="2">
    <location>
        <begin position="18"/>
        <end position="151"/>
    </location>
</feature>
<name>A0A9W4IST0_PENNA</name>
<dbReference type="Proteomes" id="UP001153461">
    <property type="component" value="Unassembled WGS sequence"/>
</dbReference>
<evidence type="ECO:0000313" key="4">
    <source>
        <dbReference type="Proteomes" id="UP001153461"/>
    </source>
</evidence>
<keyword evidence="2" id="KW-0732">Signal</keyword>
<feature type="signal peptide" evidence="2">
    <location>
        <begin position="1"/>
        <end position="17"/>
    </location>
</feature>
<evidence type="ECO:0000256" key="2">
    <source>
        <dbReference type="SAM" id="SignalP"/>
    </source>
</evidence>
<accession>A0A9W4IST0</accession>
<proteinExistence type="predicted"/>
<evidence type="ECO:0008006" key="5">
    <source>
        <dbReference type="Google" id="ProtNLM"/>
    </source>
</evidence>
<protein>
    <recommendedName>
        <fullName evidence="5">Chromo shadow domain-containing protein</fullName>
    </recommendedName>
</protein>
<dbReference type="EMBL" id="CAJVNV010000644">
    <property type="protein sequence ID" value="CAG8336428.1"/>
    <property type="molecule type" value="Genomic_DNA"/>
</dbReference>
<comment type="caution">
    <text evidence="3">The sequence shown here is derived from an EMBL/GenBank/DDBJ whole genome shotgun (WGS) entry which is preliminary data.</text>
</comment>
<gene>
    <name evidence="3" type="ORF">PNAL_LOCUS10725</name>
</gene>
<sequence length="151" mass="17150">MPNIFVLIMACFRFSKADTESYPTELPEPLPGMLPGLSFCREPNTQDQPSRLPVMRLDYDRVPAQEKAPNRSSGALDVPPHKERSGSVIPEGKVTKVLSIHYNDCCLKKAKLLVVVQFEGKEKTGWFEYDDIEEHDGVREALKEFGPWWNA</sequence>
<feature type="region of interest" description="Disordered" evidence="1">
    <location>
        <begin position="63"/>
        <end position="87"/>
    </location>
</feature>
<organism evidence="3 4">
    <name type="scientific">Penicillium nalgiovense</name>
    <dbReference type="NCBI Taxonomy" id="60175"/>
    <lineage>
        <taxon>Eukaryota</taxon>
        <taxon>Fungi</taxon>
        <taxon>Dikarya</taxon>
        <taxon>Ascomycota</taxon>
        <taxon>Pezizomycotina</taxon>
        <taxon>Eurotiomycetes</taxon>
        <taxon>Eurotiomycetidae</taxon>
        <taxon>Eurotiales</taxon>
        <taxon>Aspergillaceae</taxon>
        <taxon>Penicillium</taxon>
    </lineage>
</organism>
<evidence type="ECO:0000256" key="1">
    <source>
        <dbReference type="SAM" id="MobiDB-lite"/>
    </source>
</evidence>
<reference evidence="3" key="1">
    <citation type="submission" date="2021-07" db="EMBL/GenBank/DDBJ databases">
        <authorList>
            <person name="Branca A.L. A."/>
        </authorList>
    </citation>
    <scope>NUCLEOTIDE SEQUENCE</scope>
</reference>
<evidence type="ECO:0000313" key="3">
    <source>
        <dbReference type="EMBL" id="CAG8336428.1"/>
    </source>
</evidence>
<dbReference type="AlphaFoldDB" id="A0A9W4IST0"/>